<evidence type="ECO:0000256" key="1">
    <source>
        <dbReference type="PROSITE-ProRule" id="PRU00023"/>
    </source>
</evidence>
<keyword evidence="1" id="KW-0040">ANK repeat</keyword>
<dbReference type="Gene3D" id="1.25.40.20">
    <property type="entry name" value="Ankyrin repeat-containing domain"/>
    <property type="match status" value="3"/>
</dbReference>
<feature type="repeat" description="ANK" evidence="1">
    <location>
        <begin position="145"/>
        <end position="177"/>
    </location>
</feature>
<feature type="chain" id="PRO_5046177172" description="Mab-21-like nucleotidyltransferase domain-containing protein" evidence="2">
    <location>
        <begin position="26"/>
        <end position="965"/>
    </location>
</feature>
<dbReference type="InterPro" id="IPR046903">
    <property type="entry name" value="Mab-21-like_nuc_Trfase"/>
</dbReference>
<dbReference type="PROSITE" id="PS50297">
    <property type="entry name" value="ANK_REP_REGION"/>
    <property type="match status" value="6"/>
</dbReference>
<feature type="repeat" description="ANK" evidence="1">
    <location>
        <begin position="178"/>
        <end position="215"/>
    </location>
</feature>
<feature type="repeat" description="ANK" evidence="1">
    <location>
        <begin position="365"/>
        <end position="397"/>
    </location>
</feature>
<feature type="repeat" description="ANK" evidence="1">
    <location>
        <begin position="216"/>
        <end position="251"/>
    </location>
</feature>
<evidence type="ECO:0000313" key="4">
    <source>
        <dbReference type="EMBL" id="CAH3038349.1"/>
    </source>
</evidence>
<evidence type="ECO:0000313" key="5">
    <source>
        <dbReference type="Proteomes" id="UP001159405"/>
    </source>
</evidence>
<accession>A0ABN8N040</accession>
<organism evidence="4 5">
    <name type="scientific">Porites lobata</name>
    <dbReference type="NCBI Taxonomy" id="104759"/>
    <lineage>
        <taxon>Eukaryota</taxon>
        <taxon>Metazoa</taxon>
        <taxon>Cnidaria</taxon>
        <taxon>Anthozoa</taxon>
        <taxon>Hexacorallia</taxon>
        <taxon>Scleractinia</taxon>
        <taxon>Fungiina</taxon>
        <taxon>Poritidae</taxon>
        <taxon>Porites</taxon>
    </lineage>
</organism>
<feature type="domain" description="Mab-21-like nucleotidyltransferase" evidence="3">
    <location>
        <begin position="591"/>
        <end position="798"/>
    </location>
</feature>
<name>A0ABN8N040_9CNID</name>
<feature type="repeat" description="ANK" evidence="1">
    <location>
        <begin position="398"/>
        <end position="430"/>
    </location>
</feature>
<gene>
    <name evidence="4" type="ORF">PLOB_00039780</name>
</gene>
<dbReference type="SUPFAM" id="SSF48403">
    <property type="entry name" value="Ankyrin repeat"/>
    <property type="match status" value="2"/>
</dbReference>
<comment type="caution">
    <text evidence="4">The sequence shown here is derived from an EMBL/GenBank/DDBJ whole genome shotgun (WGS) entry which is preliminary data.</text>
</comment>
<dbReference type="PANTHER" id="PTHR24118">
    <property type="entry name" value="POTE ANKYRIN DOMAIN"/>
    <property type="match status" value="1"/>
</dbReference>
<proteinExistence type="predicted"/>
<dbReference type="Pfam" id="PF03281">
    <property type="entry name" value="Mab-21"/>
    <property type="match status" value="1"/>
</dbReference>
<sequence>MKYDIKYTKACLFFVVLQFLRQVMGDSRVTGTYKPFPHLGQFIEQIFPADSYSVSPTLHRLASEGNETELIDLINNGGDVNEEDNDGFTALYHAVDGGHAKVIEILLQNGAHVIGKHSLLHNVRDLKSAQLLFQAKANLNGRDKFGYSPLQKAITKGKHELVEFFLSVGADVLCTNAKGETPLHTLCSSFMEKPHDEKLTQKLIEMGANVNSKDSQGRSPLHLAVMNYHLEKGRTVNILIKAGASVTDLDLQGMNPIHHLVEENRPLSEDDNKLFLEYIKLLVIHDSAANSKDAIGQTVLHLAIPAGAPLQVLEYLVQKGCVPTTVDGRKRSLLHCIVDRDGHDVIDILTFLLDKELDINCPDTWGQTVLHHAIEKDKKELFKALVERGADVNVKDSVGRQPLHIAAERGSDVICNSLIKLGANINAQDKYQSTPLHFAAWSNKASVADVLIKAGCDVELRDACEQTAEELAKFWSSLDFLQIMHDKDGSYKLELEQQKKLLAKHGSEFLQLETFQDIISPSEESLRMSGTLNEYLNCLISTPGIGTVFEDPEAGEIRDVLDRFATNVVKRIADNHPKMRCTLYHAGSSSEGTKTKYPDEFDYVVCLDELSENIYPEHETEDIREFVQLFPDREANDKVKEVLEKGVDYEETSSSVSNYTQIFLKNHTSYEYSEFTEDLGPKAISNCVMFNLFAQQLSNVVFDESFPKDERLVIKDVTNDPKFFLLWKGSRYKTLAIEVDFVPAVRLPSWPDNFRIQSPLLVPDFLQLPCLAVPKLTSQDDDGLWRCSLCLVETAIMKRCLHRIRNSYIAAKSLMSSAICPFVSFEEYRYAKMQYASEHDSLSSDEDPVLFETVEGILPSYILKMALFYSIEERATKDGVETVFREFEQYTQRSESASDVSSSEEPDPEIVKDIFMKCNDWLSNQFVPSFFNPRQNVMGSTMLEENGVKAQMFVKYILKLLNEKC</sequence>
<protein>
    <recommendedName>
        <fullName evidence="3">Mab-21-like nucleotidyltransferase domain-containing protein</fullName>
    </recommendedName>
</protein>
<evidence type="ECO:0000256" key="2">
    <source>
        <dbReference type="SAM" id="SignalP"/>
    </source>
</evidence>
<dbReference type="PROSITE" id="PS50088">
    <property type="entry name" value="ANK_REPEAT"/>
    <property type="match status" value="7"/>
</dbReference>
<dbReference type="InterPro" id="IPR002110">
    <property type="entry name" value="Ankyrin_rpt"/>
</dbReference>
<reference evidence="4 5" key="1">
    <citation type="submission" date="2022-05" db="EMBL/GenBank/DDBJ databases">
        <authorList>
            <consortium name="Genoscope - CEA"/>
            <person name="William W."/>
        </authorList>
    </citation>
    <scope>NUCLEOTIDE SEQUENCE [LARGE SCALE GENOMIC DNA]</scope>
</reference>
<dbReference type="Pfam" id="PF12796">
    <property type="entry name" value="Ank_2"/>
    <property type="match status" value="4"/>
</dbReference>
<keyword evidence="5" id="KW-1185">Reference proteome</keyword>
<feature type="signal peptide" evidence="2">
    <location>
        <begin position="1"/>
        <end position="25"/>
    </location>
</feature>
<dbReference type="InterPro" id="IPR036770">
    <property type="entry name" value="Ankyrin_rpt-contain_sf"/>
</dbReference>
<evidence type="ECO:0000259" key="3">
    <source>
        <dbReference type="Pfam" id="PF03281"/>
    </source>
</evidence>
<dbReference type="PANTHER" id="PTHR24118:SF99">
    <property type="entry name" value="POTE ANKYRIN DOMAIN FAMILY MEMBER 3C-RELATED"/>
    <property type="match status" value="1"/>
</dbReference>
<feature type="repeat" description="ANK" evidence="1">
    <location>
        <begin position="431"/>
        <end position="463"/>
    </location>
</feature>
<dbReference type="Gene3D" id="3.30.460.90">
    <property type="match status" value="1"/>
</dbReference>
<feature type="repeat" description="ANK" evidence="1">
    <location>
        <begin position="86"/>
        <end position="118"/>
    </location>
</feature>
<dbReference type="Proteomes" id="UP001159405">
    <property type="component" value="Unassembled WGS sequence"/>
</dbReference>
<dbReference type="EMBL" id="CALNXK010000006">
    <property type="protein sequence ID" value="CAH3038349.1"/>
    <property type="molecule type" value="Genomic_DNA"/>
</dbReference>
<keyword evidence="2" id="KW-0732">Signal</keyword>
<dbReference type="SMART" id="SM00248">
    <property type="entry name" value="ANK"/>
    <property type="match status" value="11"/>
</dbReference>